<reference evidence="2 3" key="1">
    <citation type="journal article" date="2021" name="Elife">
        <title>Chloroplast acquisition without the gene transfer in kleptoplastic sea slugs, Plakobranchus ocellatus.</title>
        <authorList>
            <person name="Maeda T."/>
            <person name="Takahashi S."/>
            <person name="Yoshida T."/>
            <person name="Shimamura S."/>
            <person name="Takaki Y."/>
            <person name="Nagai Y."/>
            <person name="Toyoda A."/>
            <person name="Suzuki Y."/>
            <person name="Arimoto A."/>
            <person name="Ishii H."/>
            <person name="Satoh N."/>
            <person name="Nishiyama T."/>
            <person name="Hasebe M."/>
            <person name="Maruyama T."/>
            <person name="Minagawa J."/>
            <person name="Obokata J."/>
            <person name="Shigenobu S."/>
        </authorList>
    </citation>
    <scope>NUCLEOTIDE SEQUENCE [LARGE SCALE GENOMIC DNA]</scope>
</reference>
<accession>A0AAV4B1I1</accession>
<name>A0AAV4B1I1_9GAST</name>
<evidence type="ECO:0000256" key="1">
    <source>
        <dbReference type="SAM" id="MobiDB-lite"/>
    </source>
</evidence>
<dbReference type="EMBL" id="BLXT01004553">
    <property type="protein sequence ID" value="GFO14361.1"/>
    <property type="molecule type" value="Genomic_DNA"/>
</dbReference>
<proteinExistence type="predicted"/>
<protein>
    <recommendedName>
        <fullName evidence="4">Nuclear nucleic acid-binding protein C1D</fullName>
    </recommendedName>
</protein>
<dbReference type="Proteomes" id="UP000735302">
    <property type="component" value="Unassembled WGS sequence"/>
</dbReference>
<keyword evidence="3" id="KW-1185">Reference proteome</keyword>
<feature type="region of interest" description="Disordered" evidence="1">
    <location>
        <begin position="77"/>
        <end position="98"/>
    </location>
</feature>
<organism evidence="2 3">
    <name type="scientific">Plakobranchus ocellatus</name>
    <dbReference type="NCBI Taxonomy" id="259542"/>
    <lineage>
        <taxon>Eukaryota</taxon>
        <taxon>Metazoa</taxon>
        <taxon>Spiralia</taxon>
        <taxon>Lophotrochozoa</taxon>
        <taxon>Mollusca</taxon>
        <taxon>Gastropoda</taxon>
        <taxon>Heterobranchia</taxon>
        <taxon>Euthyneura</taxon>
        <taxon>Panpulmonata</taxon>
        <taxon>Sacoglossa</taxon>
        <taxon>Placobranchoidea</taxon>
        <taxon>Plakobranchidae</taxon>
        <taxon>Plakobranchus</taxon>
    </lineage>
</organism>
<evidence type="ECO:0000313" key="3">
    <source>
        <dbReference type="Proteomes" id="UP000735302"/>
    </source>
</evidence>
<feature type="compositionally biased region" description="Acidic residues" evidence="1">
    <location>
        <begin position="78"/>
        <end position="94"/>
    </location>
</feature>
<evidence type="ECO:0008006" key="4">
    <source>
        <dbReference type="Google" id="ProtNLM"/>
    </source>
</evidence>
<gene>
    <name evidence="2" type="ORF">PoB_004086600</name>
</gene>
<evidence type="ECO:0000313" key="2">
    <source>
        <dbReference type="EMBL" id="GFO14361.1"/>
    </source>
</evidence>
<dbReference type="AlphaFoldDB" id="A0AAV4B1I1"/>
<sequence length="151" mass="16964">MPGALNIDVIIQRLTQSVKEDNPSKVRSDKSESDECDAMPRLQAMKVTAINCLWCKLSAPGVSTAAWLNVMRMSMMLGDDDDDDDEKEEEEEEYPQPIQQYSTYCRLLHQLQGTLSSKERVGATGKIKAAKGLSLRHLNRFSLRKADTKDS</sequence>
<comment type="caution">
    <text evidence="2">The sequence shown here is derived from an EMBL/GenBank/DDBJ whole genome shotgun (WGS) entry which is preliminary data.</text>
</comment>